<evidence type="ECO:0000256" key="9">
    <source>
        <dbReference type="SAM" id="Phobius"/>
    </source>
</evidence>
<evidence type="ECO:0000259" key="10">
    <source>
        <dbReference type="Pfam" id="PF14537"/>
    </source>
</evidence>
<dbReference type="AlphaFoldDB" id="A0A419EWR5"/>
<evidence type="ECO:0000256" key="2">
    <source>
        <dbReference type="ARBA" id="ARBA00004196"/>
    </source>
</evidence>
<dbReference type="Gene3D" id="1.10.1130.10">
    <property type="entry name" value="Flavocytochrome C3, Chain A"/>
    <property type="match status" value="1"/>
</dbReference>
<keyword evidence="4" id="KW-0349">Heme</keyword>
<dbReference type="PANTHER" id="PTHR35038:SF8">
    <property type="entry name" value="C-TYPE POLYHEME CYTOCHROME OMCC"/>
    <property type="match status" value="1"/>
</dbReference>
<evidence type="ECO:0000256" key="1">
    <source>
        <dbReference type="ARBA" id="ARBA00001926"/>
    </source>
</evidence>
<dbReference type="SUPFAM" id="SSF48695">
    <property type="entry name" value="Multiheme cytochromes"/>
    <property type="match status" value="1"/>
</dbReference>
<dbReference type="InterPro" id="IPR051829">
    <property type="entry name" value="Multiheme_Cytochr_ET"/>
</dbReference>
<keyword evidence="3" id="KW-0813">Transport</keyword>
<accession>A0A419EWR5</accession>
<comment type="caution">
    <text evidence="11">The sequence shown here is derived from an EMBL/GenBank/DDBJ whole genome shotgun (WGS) entry which is preliminary data.</text>
</comment>
<comment type="cofactor">
    <cofactor evidence="1">
        <name>heme c</name>
        <dbReference type="ChEBI" id="CHEBI:61717"/>
    </cofactor>
</comment>
<dbReference type="GO" id="GO:0016491">
    <property type="term" value="F:oxidoreductase activity"/>
    <property type="evidence" value="ECO:0007669"/>
    <property type="project" value="TreeGrafter"/>
</dbReference>
<keyword evidence="8" id="KW-0408">Iron</keyword>
<evidence type="ECO:0000313" key="12">
    <source>
        <dbReference type="Proteomes" id="UP000285961"/>
    </source>
</evidence>
<feature type="transmembrane region" description="Helical" evidence="9">
    <location>
        <begin position="443"/>
        <end position="460"/>
    </location>
</feature>
<evidence type="ECO:0000256" key="8">
    <source>
        <dbReference type="ARBA" id="ARBA00023004"/>
    </source>
</evidence>
<dbReference type="InterPro" id="IPR012286">
    <property type="entry name" value="Tetrahaem_cytochrome"/>
</dbReference>
<protein>
    <recommendedName>
        <fullName evidence="10">Tetrahaem cytochrome domain-containing protein</fullName>
    </recommendedName>
</protein>
<evidence type="ECO:0000256" key="3">
    <source>
        <dbReference type="ARBA" id="ARBA00022448"/>
    </source>
</evidence>
<dbReference type="Pfam" id="PF14537">
    <property type="entry name" value="Cytochrom_c3_2"/>
    <property type="match status" value="1"/>
</dbReference>
<dbReference type="GO" id="GO:0030313">
    <property type="term" value="C:cell envelope"/>
    <property type="evidence" value="ECO:0007669"/>
    <property type="project" value="UniProtKB-SubCell"/>
</dbReference>
<evidence type="ECO:0000256" key="5">
    <source>
        <dbReference type="ARBA" id="ARBA00022723"/>
    </source>
</evidence>
<dbReference type="Proteomes" id="UP000285961">
    <property type="component" value="Unassembled WGS sequence"/>
</dbReference>
<keyword evidence="9" id="KW-0472">Membrane</keyword>
<keyword evidence="7" id="KW-0249">Electron transport</keyword>
<keyword evidence="9" id="KW-1133">Transmembrane helix</keyword>
<evidence type="ECO:0000256" key="7">
    <source>
        <dbReference type="ARBA" id="ARBA00022982"/>
    </source>
</evidence>
<keyword evidence="5" id="KW-0479">Metal-binding</keyword>
<keyword evidence="9" id="KW-0812">Transmembrane</keyword>
<dbReference type="GO" id="GO:0046872">
    <property type="term" value="F:metal ion binding"/>
    <property type="evidence" value="ECO:0007669"/>
    <property type="project" value="UniProtKB-KW"/>
</dbReference>
<feature type="domain" description="Tetrahaem cytochrome" evidence="10">
    <location>
        <begin position="259"/>
        <end position="341"/>
    </location>
</feature>
<sequence length="473" mass="52364">MFQALTWMFPFAPFEKKTCFRKVSLDTGKDGSLFFCNGPSRKEVVDKNVTMHTNDKMCKLLFFTLLSLLMLLPARTAPASEISWDNCIGCHAERREGSTAPFVDPAILDESVHRNINCLDCHIDVQEVKHMVGEAPHQRHPEKVSCTERCHVKGNTMGAPDFSPMEQYKDSVHGVAIRAGLEDGAGCADCHGRHNIRSKDDPESTVYRANIPRTCAVCHEDMQVVVKHHIHAESPFHEYEQSVHGRALYQAGLIQFAAVCTDCHGVHDIQAAGTPNLRPRNPETCGKCHVGIFKVYRESIHGVAAIEQHNPDAPVCTNCHGEHKISIPSEAKIPSICSQCHAAEGIMAKYEISVDRNTTYGQSYHGIASSYGSKTVANCSSCHGHHDIRPPTDPKSSVYPANLVRTCGKAKCHPGISSRVASVKIHVDVKKKESGSVYYVRQVLVWIFIGLLIITFIWVVPDLARRIKRKGGT</sequence>
<evidence type="ECO:0000256" key="6">
    <source>
        <dbReference type="ARBA" id="ARBA00022729"/>
    </source>
</evidence>
<proteinExistence type="predicted"/>
<dbReference type="EMBL" id="QZKI01000085">
    <property type="protein sequence ID" value="RJP69148.1"/>
    <property type="molecule type" value="Genomic_DNA"/>
</dbReference>
<reference evidence="11 12" key="1">
    <citation type="journal article" date="2017" name="ISME J.">
        <title>Energy and carbon metabolisms in a deep terrestrial subsurface fluid microbial community.</title>
        <authorList>
            <person name="Momper L."/>
            <person name="Jungbluth S.P."/>
            <person name="Lee M.D."/>
            <person name="Amend J.P."/>
        </authorList>
    </citation>
    <scope>NUCLEOTIDE SEQUENCE [LARGE SCALE GENOMIC DNA]</scope>
    <source>
        <strain evidence="11">SURF_17</strain>
    </source>
</reference>
<dbReference type="InterPro" id="IPR036280">
    <property type="entry name" value="Multihaem_cyt_sf"/>
</dbReference>
<comment type="subcellular location">
    <subcellularLocation>
        <location evidence="2">Cell envelope</location>
    </subcellularLocation>
</comment>
<evidence type="ECO:0000313" key="11">
    <source>
        <dbReference type="EMBL" id="RJP69148.1"/>
    </source>
</evidence>
<gene>
    <name evidence="11" type="ORF">C4532_11290</name>
</gene>
<dbReference type="PANTHER" id="PTHR35038">
    <property type="entry name" value="DISSIMILATORY SULFITE REDUCTASE SIRA"/>
    <property type="match status" value="1"/>
</dbReference>
<evidence type="ECO:0000256" key="4">
    <source>
        <dbReference type="ARBA" id="ARBA00022617"/>
    </source>
</evidence>
<keyword evidence="6" id="KW-0732">Signal</keyword>
<organism evidence="11 12">
    <name type="scientific">Candidatus Abyssobacteria bacterium SURF_17</name>
    <dbReference type="NCBI Taxonomy" id="2093361"/>
    <lineage>
        <taxon>Bacteria</taxon>
        <taxon>Pseudomonadati</taxon>
        <taxon>Candidatus Hydrogenedentota</taxon>
        <taxon>Candidatus Abyssobacteria</taxon>
    </lineage>
</organism>
<name>A0A419EWR5_9BACT</name>